<dbReference type="EMBL" id="JMIY01000004">
    <property type="protein sequence ID" value="KCZ71964.1"/>
    <property type="molecule type" value="Genomic_DNA"/>
</dbReference>
<comment type="function">
    <text evidence="13">RNA polymerase that catalyzes the synthesis of short RNA molecules used as primers for DNA polymerase during DNA replication.</text>
</comment>
<comment type="caution">
    <text evidence="14">The sequence shown here is derived from an EMBL/GenBank/DDBJ whole genome shotgun (WGS) entry which is preliminary data.</text>
</comment>
<dbReference type="GO" id="GO:0006269">
    <property type="term" value="P:DNA replication, synthesis of primer"/>
    <property type="evidence" value="ECO:0007669"/>
    <property type="project" value="UniProtKB-UniRule"/>
</dbReference>
<dbReference type="InterPro" id="IPR002755">
    <property type="entry name" value="DNA_primase_S"/>
</dbReference>
<keyword evidence="4 11" id="KW-0808">Transferase</keyword>
<dbReference type="GO" id="GO:0003899">
    <property type="term" value="F:DNA-directed RNA polymerase activity"/>
    <property type="evidence" value="ECO:0007669"/>
    <property type="project" value="UniProtKB-UniRule"/>
</dbReference>
<dbReference type="SUPFAM" id="SSF56747">
    <property type="entry name" value="Prim-pol domain"/>
    <property type="match status" value="1"/>
</dbReference>
<feature type="active site" evidence="11">
    <location>
        <position position="98"/>
    </location>
</feature>
<evidence type="ECO:0000256" key="1">
    <source>
        <dbReference type="ARBA" id="ARBA00009762"/>
    </source>
</evidence>
<dbReference type="RefSeq" id="WP_048091053.1">
    <property type="nucleotide sequence ID" value="NZ_JMIY01000004.1"/>
</dbReference>
<keyword evidence="8 11" id="KW-0460">Magnesium</keyword>
<accession>A0A062V890</accession>
<evidence type="ECO:0000256" key="7">
    <source>
        <dbReference type="ARBA" id="ARBA00022723"/>
    </source>
</evidence>
<comment type="similarity">
    <text evidence="1 11 12">Belongs to the eukaryotic-type primase small subunit family.</text>
</comment>
<evidence type="ECO:0000256" key="8">
    <source>
        <dbReference type="ARBA" id="ARBA00022842"/>
    </source>
</evidence>
<evidence type="ECO:0000256" key="6">
    <source>
        <dbReference type="ARBA" id="ARBA00022705"/>
    </source>
</evidence>
<dbReference type="PATRIC" id="fig|1392998.3.peg.2024"/>
<proteinExistence type="inferred from homology"/>
<dbReference type="InterPro" id="IPR023639">
    <property type="entry name" value="DNA_primase_ssu_PriS"/>
</dbReference>
<gene>
    <name evidence="11" type="primary">priS</name>
    <name evidence="14" type="ORF">ANME2D_02021</name>
</gene>
<evidence type="ECO:0000256" key="11">
    <source>
        <dbReference type="HAMAP-Rule" id="MF_00700"/>
    </source>
</evidence>
<evidence type="ECO:0000313" key="14">
    <source>
        <dbReference type="EMBL" id="KCZ71964.1"/>
    </source>
</evidence>
<keyword evidence="15" id="KW-1185">Reference proteome</keyword>
<dbReference type="AlphaFoldDB" id="A0A062V890"/>
<dbReference type="GO" id="GO:0000428">
    <property type="term" value="C:DNA-directed RNA polymerase complex"/>
    <property type="evidence" value="ECO:0007669"/>
    <property type="project" value="UniProtKB-KW"/>
</dbReference>
<dbReference type="Gene3D" id="3.90.920.10">
    <property type="entry name" value="DNA primase, PRIM domain"/>
    <property type="match status" value="1"/>
</dbReference>
<comment type="subunit">
    <text evidence="11">Heterodimer of a small subunit (PriS) and a large subunit (PriL).</text>
</comment>
<evidence type="ECO:0000256" key="3">
    <source>
        <dbReference type="ARBA" id="ARBA00022515"/>
    </source>
</evidence>
<keyword evidence="7 11" id="KW-0479">Metal-binding</keyword>
<evidence type="ECO:0000256" key="4">
    <source>
        <dbReference type="ARBA" id="ARBA00022679"/>
    </source>
</evidence>
<keyword evidence="9 11" id="KW-0804">Transcription</keyword>
<evidence type="ECO:0000256" key="13">
    <source>
        <dbReference type="RuleBase" id="RU004224"/>
    </source>
</evidence>
<evidence type="ECO:0000256" key="2">
    <source>
        <dbReference type="ARBA" id="ARBA00022478"/>
    </source>
</evidence>
<reference evidence="14 15" key="1">
    <citation type="journal article" date="2013" name="Nature">
        <title>Anaerobic oxidation of methane coupled to nitrate reduction in a novel archaeal lineage.</title>
        <authorList>
            <person name="Haroon M.F."/>
            <person name="Hu S."/>
            <person name="Shi Y."/>
            <person name="Imelfort M."/>
            <person name="Keller J."/>
            <person name="Hugenholtz P."/>
            <person name="Yuan Z."/>
            <person name="Tyson G.W."/>
        </authorList>
    </citation>
    <scope>NUCLEOTIDE SEQUENCE [LARGE SCALE GENOMIC DNA]</scope>
    <source>
        <strain evidence="14 15">ANME-2d</strain>
    </source>
</reference>
<dbReference type="Proteomes" id="UP000027153">
    <property type="component" value="Unassembled WGS sequence"/>
</dbReference>
<evidence type="ECO:0000256" key="12">
    <source>
        <dbReference type="RuleBase" id="RU003514"/>
    </source>
</evidence>
<dbReference type="PANTHER" id="PTHR10536">
    <property type="entry name" value="DNA PRIMASE SMALL SUBUNIT"/>
    <property type="match status" value="1"/>
</dbReference>
<feature type="active site" evidence="11">
    <location>
        <position position="380"/>
    </location>
</feature>
<dbReference type="GO" id="GO:0046872">
    <property type="term" value="F:metal ion binding"/>
    <property type="evidence" value="ECO:0007669"/>
    <property type="project" value="UniProtKB-KW"/>
</dbReference>
<comment type="cofactor">
    <cofactor evidence="11">
        <name>Mg(2+)</name>
        <dbReference type="ChEBI" id="CHEBI:18420"/>
    </cofactor>
    <cofactor evidence="11">
        <name>Mn(2+)</name>
        <dbReference type="ChEBI" id="CHEBI:29035"/>
    </cofactor>
</comment>
<dbReference type="InterPro" id="IPR014052">
    <property type="entry name" value="DNA_primase_ssu_euk/arc"/>
</dbReference>
<evidence type="ECO:0000313" key="15">
    <source>
        <dbReference type="Proteomes" id="UP000027153"/>
    </source>
</evidence>
<dbReference type="CDD" id="cd04860">
    <property type="entry name" value="AE_Prim_S"/>
    <property type="match status" value="1"/>
</dbReference>
<dbReference type="Pfam" id="PF01896">
    <property type="entry name" value="DNA_primase_S"/>
    <property type="match status" value="1"/>
</dbReference>
<keyword evidence="2 11" id="KW-0240">DNA-directed RNA polymerase</keyword>
<keyword evidence="3 11" id="KW-0639">Primosome</keyword>
<evidence type="ECO:0000256" key="10">
    <source>
        <dbReference type="ARBA" id="ARBA00023211"/>
    </source>
</evidence>
<name>A0A062V890_9EURY</name>
<organism evidence="14 15">
    <name type="scientific">Candidatus Methanoperedens nitratireducens</name>
    <dbReference type="NCBI Taxonomy" id="1392998"/>
    <lineage>
        <taxon>Archaea</taxon>
        <taxon>Methanobacteriati</taxon>
        <taxon>Methanobacteriota</taxon>
        <taxon>Stenosarchaea group</taxon>
        <taxon>Methanomicrobia</taxon>
        <taxon>Methanosarcinales</taxon>
        <taxon>ANME-2 cluster</taxon>
        <taxon>Candidatus Methanoperedentaceae</taxon>
        <taxon>Candidatus Methanoperedens</taxon>
    </lineage>
</organism>
<protein>
    <recommendedName>
        <fullName evidence="11">DNA primase small subunit PriS</fullName>
        <ecNumber evidence="11">2.7.7.-</ecNumber>
    </recommendedName>
</protein>
<comment type="function">
    <text evidence="11">Catalytic subunit of DNA primase, an RNA polymerase that catalyzes the synthesis of short RNA molecules used as primers for DNA polymerase during DNA replication. The small subunit contains the primase catalytic core and has DNA synthesis activity on its own. Binding to the large subunit stabilizes and modulates the activity, increasing the rate of DNA synthesis while decreasing the length of the DNA fragments, and conferring RNA synthesis capability. The DNA polymerase activity may enable DNA primase to also catalyze primer extension after primer synthesis. May also play a role in DNA repair.</text>
</comment>
<dbReference type="GO" id="GO:1990077">
    <property type="term" value="C:primosome complex"/>
    <property type="evidence" value="ECO:0007669"/>
    <property type="project" value="UniProtKB-KW"/>
</dbReference>
<dbReference type="EC" id="2.7.7.-" evidence="11"/>
<keyword evidence="10 11" id="KW-0464">Manganese</keyword>
<dbReference type="OrthoDB" id="31125at2157"/>
<keyword evidence="6 11" id="KW-0235">DNA replication</keyword>
<dbReference type="HAMAP" id="MF_00700">
    <property type="entry name" value="DNA_primase_sml_arc"/>
    <property type="match status" value="1"/>
</dbReference>
<keyword evidence="5 11" id="KW-0548">Nucleotidyltransferase</keyword>
<evidence type="ECO:0000256" key="5">
    <source>
        <dbReference type="ARBA" id="ARBA00022695"/>
    </source>
</evidence>
<feature type="active site" evidence="11">
    <location>
        <position position="100"/>
    </location>
</feature>
<evidence type="ECO:0000256" key="9">
    <source>
        <dbReference type="ARBA" id="ARBA00023163"/>
    </source>
</evidence>
<sequence>MNFRTKQFLRKRFGEYYQTSGLILPPDFTRREWGFIFFDELPNVVMRRHKSFSVEGEALEYIRMMAPAHVYHSAAYYQFPGAGTMKEKLWQGADLIFDLDADHLPMKARSYAEMLSNVKSEAVKLLDFLLEDFGFSENNISIVFSGGRGYHIHVRDPRVMMLEGAERREIVDYVGGTGLTVEFLFKKYGIGESHEIDLGKGTVYSQKIKVNEDIKRITSFEDISGGYGWGKRVSQYIVHYLKELSTKEESDIINETIDLLKTYNIKKTEDYRIDDEVDTKKILQIKIEHTGWSLKKIADKSHAPEWIVRKILIENDLWDFKKEAAKKVRIIMDIAKNPRKLEMIENKGIVDSSGIPELFSAVTQKAMDENSIHLGGAKTDEPVTADTKRLIRMPSSLHGGSGMRVVPLTSTEFKKFEPLNDAVVFNEREIKIEVIPPLKPQNSLIEIKGKRFRVEEGINTLPEYAAIYLMCRGAAEYA</sequence>